<keyword evidence="2" id="KW-0479">Metal-binding</keyword>
<organism evidence="5 6">
    <name type="scientific">Zobellella endophytica</name>
    <dbReference type="NCBI Taxonomy" id="2116700"/>
    <lineage>
        <taxon>Bacteria</taxon>
        <taxon>Pseudomonadati</taxon>
        <taxon>Pseudomonadota</taxon>
        <taxon>Gammaproteobacteria</taxon>
        <taxon>Aeromonadales</taxon>
        <taxon>Aeromonadaceae</taxon>
        <taxon>Zobellella</taxon>
    </lineage>
</organism>
<dbReference type="GO" id="GO:0046872">
    <property type="term" value="F:metal ion binding"/>
    <property type="evidence" value="ECO:0007669"/>
    <property type="project" value="UniProtKB-KW"/>
</dbReference>
<feature type="chain" id="PRO_5015175341" evidence="4">
    <location>
        <begin position="22"/>
        <end position="206"/>
    </location>
</feature>
<dbReference type="SUPFAM" id="SSF52833">
    <property type="entry name" value="Thioredoxin-like"/>
    <property type="match status" value="1"/>
</dbReference>
<keyword evidence="2" id="KW-0186">Copper</keyword>
<feature type="binding site" evidence="2">
    <location>
        <position position="83"/>
    </location>
    <ligand>
        <name>Cu cation</name>
        <dbReference type="ChEBI" id="CHEBI:23378"/>
    </ligand>
</feature>
<feature type="signal peptide" evidence="4">
    <location>
        <begin position="1"/>
        <end position="21"/>
    </location>
</feature>
<dbReference type="RefSeq" id="WP_106729359.1">
    <property type="nucleotide sequence ID" value="NZ_PXYG01000002.1"/>
</dbReference>
<evidence type="ECO:0000256" key="2">
    <source>
        <dbReference type="PIRSR" id="PIRSR603782-1"/>
    </source>
</evidence>
<evidence type="ECO:0000313" key="6">
    <source>
        <dbReference type="Proteomes" id="UP000240243"/>
    </source>
</evidence>
<dbReference type="InterPro" id="IPR003782">
    <property type="entry name" value="SCO1/SenC"/>
</dbReference>
<dbReference type="Proteomes" id="UP000240243">
    <property type="component" value="Unassembled WGS sequence"/>
</dbReference>
<dbReference type="OrthoDB" id="5567697at2"/>
<comment type="caution">
    <text evidence="5">The sequence shown here is derived from an EMBL/GenBank/DDBJ whole genome shotgun (WGS) entry which is preliminary data.</text>
</comment>
<evidence type="ECO:0000313" key="5">
    <source>
        <dbReference type="EMBL" id="PSJ46749.1"/>
    </source>
</evidence>
<sequence>MKLCISVVLSLGLCVSPQAHHGHQTPPLGAEPVRESLAATEAYDARKYFTDNRLLTQDGTEVRFYSDLLQDKVVVLNVVYTRCTDVCPLITRKLKAVRELLGEGLAARIRFISLSSDPAHDSPAVLKAFARRHEADDPHWTFLTGEEARMTQVLARLDHLEPSPENHSTLLLVGDVGNRRWSKIRPDASVEAIAQRLQLLSMPAPE</sequence>
<protein>
    <submittedName>
        <fullName evidence="5">SCO family protein</fullName>
    </submittedName>
</protein>
<name>A0A2P7R968_9GAMM</name>
<evidence type="ECO:0000256" key="1">
    <source>
        <dbReference type="ARBA" id="ARBA00010996"/>
    </source>
</evidence>
<dbReference type="PANTHER" id="PTHR12151">
    <property type="entry name" value="ELECTRON TRANSPORT PROTIN SCO1/SENC FAMILY MEMBER"/>
    <property type="match status" value="1"/>
</dbReference>
<dbReference type="PANTHER" id="PTHR12151:SF25">
    <property type="entry name" value="LINALOOL DEHYDRATASE_ISOMERASE DOMAIN-CONTAINING PROTEIN"/>
    <property type="match status" value="1"/>
</dbReference>
<dbReference type="InterPro" id="IPR036249">
    <property type="entry name" value="Thioredoxin-like_sf"/>
</dbReference>
<dbReference type="CDD" id="cd02968">
    <property type="entry name" value="SCO"/>
    <property type="match status" value="1"/>
</dbReference>
<evidence type="ECO:0000256" key="3">
    <source>
        <dbReference type="PIRSR" id="PIRSR603782-2"/>
    </source>
</evidence>
<keyword evidence="3" id="KW-1015">Disulfide bond</keyword>
<dbReference type="AlphaFoldDB" id="A0A2P7R968"/>
<feature type="disulfide bond" description="Redox-active" evidence="3">
    <location>
        <begin position="83"/>
        <end position="87"/>
    </location>
</feature>
<reference evidence="5 6" key="1">
    <citation type="submission" date="2018-03" db="EMBL/GenBank/DDBJ databases">
        <title>The draft genome of Zobellella sp. 59N8.</title>
        <authorList>
            <person name="Liu L."/>
            <person name="Li L."/>
            <person name="Zhang X."/>
            <person name="Liang L."/>
            <person name="Wang T."/>
        </authorList>
    </citation>
    <scope>NUCLEOTIDE SEQUENCE [LARGE SCALE GENOMIC DNA]</scope>
    <source>
        <strain evidence="5 6">59N8</strain>
    </source>
</reference>
<dbReference type="EMBL" id="PXYG01000002">
    <property type="protein sequence ID" value="PSJ46749.1"/>
    <property type="molecule type" value="Genomic_DNA"/>
</dbReference>
<proteinExistence type="inferred from homology"/>
<accession>A0A2P7R968</accession>
<comment type="similarity">
    <text evidence="1">Belongs to the SCO1/2 family.</text>
</comment>
<dbReference type="Pfam" id="PF02630">
    <property type="entry name" value="SCO1-SenC"/>
    <property type="match status" value="1"/>
</dbReference>
<keyword evidence="6" id="KW-1185">Reference proteome</keyword>
<feature type="binding site" evidence="2">
    <location>
        <position position="87"/>
    </location>
    <ligand>
        <name>Cu cation</name>
        <dbReference type="ChEBI" id="CHEBI:23378"/>
    </ligand>
</feature>
<keyword evidence="4" id="KW-0732">Signal</keyword>
<dbReference type="Gene3D" id="3.40.30.10">
    <property type="entry name" value="Glutaredoxin"/>
    <property type="match status" value="1"/>
</dbReference>
<gene>
    <name evidence="5" type="ORF">C7H85_09075</name>
</gene>
<evidence type="ECO:0000256" key="4">
    <source>
        <dbReference type="SAM" id="SignalP"/>
    </source>
</evidence>